<dbReference type="AlphaFoldDB" id="A0A369YFG3"/>
<evidence type="ECO:0000313" key="1">
    <source>
        <dbReference type="EMBL" id="RDE72623.1"/>
    </source>
</evidence>
<dbReference type="Proteomes" id="UP000253872">
    <property type="component" value="Unassembled WGS sequence"/>
</dbReference>
<evidence type="ECO:0000313" key="2">
    <source>
        <dbReference type="Proteomes" id="UP000253872"/>
    </source>
</evidence>
<name>A0A369YFG3_9PAST</name>
<reference evidence="1 2" key="1">
    <citation type="submission" date="2018-05" db="EMBL/GenBank/DDBJ databases">
        <title>Draft Genome Sequences for a Diverse set of 7 Haemophilus Species.</title>
        <authorList>
            <person name="Nichols M."/>
            <person name="Topaz N."/>
            <person name="Wang X."/>
            <person name="Wang X."/>
            <person name="Boxrud D."/>
        </authorList>
    </citation>
    <scope>NUCLEOTIDE SEQUENCE [LARGE SCALE GENOMIC DNA]</scope>
    <source>
        <strain evidence="1 2">C2002001239</strain>
    </source>
</reference>
<comment type="caution">
    <text evidence="1">The sequence shown here is derived from an EMBL/GenBank/DDBJ whole genome shotgun (WGS) entry which is preliminary data.</text>
</comment>
<gene>
    <name evidence="1" type="ORF">DPV93_04910</name>
</gene>
<organism evidence="1 2">
    <name type="scientific">Haemophilus sputorum</name>
    <dbReference type="NCBI Taxonomy" id="1078480"/>
    <lineage>
        <taxon>Bacteria</taxon>
        <taxon>Pseudomonadati</taxon>
        <taxon>Pseudomonadota</taxon>
        <taxon>Gammaproteobacteria</taxon>
        <taxon>Pasteurellales</taxon>
        <taxon>Pasteurellaceae</taxon>
        <taxon>Haemophilus</taxon>
    </lineage>
</organism>
<accession>A0A369YFG3</accession>
<dbReference type="EMBL" id="QEPN01000003">
    <property type="protein sequence ID" value="RDE72623.1"/>
    <property type="molecule type" value="Genomic_DNA"/>
</dbReference>
<dbReference type="RefSeq" id="WP_111402637.1">
    <property type="nucleotide sequence ID" value="NZ_QEPN01000003.1"/>
</dbReference>
<sequence>MLVPLRLFIKNNPIGTLDDYTYVINFINNFMFKLEHLFELDINLKEFDELNLFNYIHSLGEDLYRYRLKLGDSFDDYYIYIYMYNDKTYLTWKIVDAPFFTYHKNQINRVFSCEINIHEIQGVVKELKYLIGMNK</sequence>
<protein>
    <submittedName>
        <fullName evidence="1">Uncharacterized protein</fullName>
    </submittedName>
</protein>
<proteinExistence type="predicted"/>